<dbReference type="AlphaFoldDB" id="A0A5C6A3I5"/>
<sequence length="157" mass="17495">MVAISEKCRYSTRSWRWGVETKECVTSPKQPLPEATQARSTRAVQGKARPRACHRKQAFEIGNTLDRARYRLGKSSDSRSTLRVENEHDHPLNHSSLLITSLLAFVPRLPHSPYGLFEPGGRPVDELLTVGELESPASTESEMNTTAPSVISTWTPP</sequence>
<evidence type="ECO:0000313" key="3">
    <source>
        <dbReference type="Proteomes" id="UP000320176"/>
    </source>
</evidence>
<reference evidence="2 3" key="1">
    <citation type="submission" date="2019-02" db="EMBL/GenBank/DDBJ databases">
        <title>Deep-cultivation of Planctomycetes and their phenomic and genomic characterization uncovers novel biology.</title>
        <authorList>
            <person name="Wiegand S."/>
            <person name="Jogler M."/>
            <person name="Boedeker C."/>
            <person name="Pinto D."/>
            <person name="Vollmers J."/>
            <person name="Rivas-Marin E."/>
            <person name="Kohn T."/>
            <person name="Peeters S.H."/>
            <person name="Heuer A."/>
            <person name="Rast P."/>
            <person name="Oberbeckmann S."/>
            <person name="Bunk B."/>
            <person name="Jeske O."/>
            <person name="Meyerdierks A."/>
            <person name="Storesund J.E."/>
            <person name="Kallscheuer N."/>
            <person name="Luecker S."/>
            <person name="Lage O.M."/>
            <person name="Pohl T."/>
            <person name="Merkel B.J."/>
            <person name="Hornburger P."/>
            <person name="Mueller R.-W."/>
            <person name="Bruemmer F."/>
            <person name="Labrenz M."/>
            <person name="Spormann A.M."/>
            <person name="Op Den Camp H."/>
            <person name="Overmann J."/>
            <person name="Amann R."/>
            <person name="Jetten M.S.M."/>
            <person name="Mascher T."/>
            <person name="Medema M.H."/>
            <person name="Devos D.P."/>
            <person name="Kaster A.-K."/>
            <person name="Ovreas L."/>
            <person name="Rohde M."/>
            <person name="Galperin M.Y."/>
            <person name="Jogler C."/>
        </authorList>
    </citation>
    <scope>NUCLEOTIDE SEQUENCE [LARGE SCALE GENOMIC DNA]</scope>
    <source>
        <strain evidence="2 3">Pla52n</strain>
    </source>
</reference>
<feature type="region of interest" description="Disordered" evidence="1">
    <location>
        <begin position="135"/>
        <end position="157"/>
    </location>
</feature>
<keyword evidence="3" id="KW-1185">Reference proteome</keyword>
<dbReference type="EMBL" id="SJPN01000008">
    <property type="protein sequence ID" value="TWT93935.1"/>
    <property type="molecule type" value="Genomic_DNA"/>
</dbReference>
<proteinExistence type="predicted"/>
<dbReference type="Proteomes" id="UP000320176">
    <property type="component" value="Unassembled WGS sequence"/>
</dbReference>
<organism evidence="2 3">
    <name type="scientific">Stieleria varia</name>
    <dbReference type="NCBI Taxonomy" id="2528005"/>
    <lineage>
        <taxon>Bacteria</taxon>
        <taxon>Pseudomonadati</taxon>
        <taxon>Planctomycetota</taxon>
        <taxon>Planctomycetia</taxon>
        <taxon>Pirellulales</taxon>
        <taxon>Pirellulaceae</taxon>
        <taxon>Stieleria</taxon>
    </lineage>
</organism>
<comment type="caution">
    <text evidence="2">The sequence shown here is derived from an EMBL/GenBank/DDBJ whole genome shotgun (WGS) entry which is preliminary data.</text>
</comment>
<name>A0A5C6A3I5_9BACT</name>
<protein>
    <submittedName>
        <fullName evidence="2">Uncharacterized protein</fullName>
    </submittedName>
</protein>
<feature type="compositionally biased region" description="Polar residues" evidence="1">
    <location>
        <begin position="136"/>
        <end position="157"/>
    </location>
</feature>
<evidence type="ECO:0000256" key="1">
    <source>
        <dbReference type="SAM" id="MobiDB-lite"/>
    </source>
</evidence>
<gene>
    <name evidence="2" type="ORF">Pla52n_57630</name>
</gene>
<accession>A0A5C6A3I5</accession>
<evidence type="ECO:0000313" key="2">
    <source>
        <dbReference type="EMBL" id="TWT93935.1"/>
    </source>
</evidence>